<accession>A0A0D2BRN1</accession>
<dbReference type="GeneID" id="27328702"/>
<dbReference type="HOGENOM" id="CLU_099918_0_0_1"/>
<evidence type="ECO:0000256" key="2">
    <source>
        <dbReference type="SAM" id="SignalP"/>
    </source>
</evidence>
<feature type="signal peptide" evidence="2">
    <location>
        <begin position="1"/>
        <end position="19"/>
    </location>
</feature>
<dbReference type="PANTHER" id="PTHR40640">
    <property type="entry name" value="ANCHORED GLYCOPROTEIN, PUTATIVE (AFU_ORTHOLOGUE AFUA_8G04860)-RELATED"/>
    <property type="match status" value="1"/>
</dbReference>
<organism evidence="3 4">
    <name type="scientific">Exophiala spinifera</name>
    <dbReference type="NCBI Taxonomy" id="91928"/>
    <lineage>
        <taxon>Eukaryota</taxon>
        <taxon>Fungi</taxon>
        <taxon>Dikarya</taxon>
        <taxon>Ascomycota</taxon>
        <taxon>Pezizomycotina</taxon>
        <taxon>Eurotiomycetes</taxon>
        <taxon>Chaetothyriomycetidae</taxon>
        <taxon>Chaetothyriales</taxon>
        <taxon>Herpotrichiellaceae</taxon>
        <taxon>Exophiala</taxon>
    </lineage>
</organism>
<dbReference type="PANTHER" id="PTHR40640:SF1">
    <property type="entry name" value="ANCHORED GLYCOPROTEIN, PUTATIVE (AFU_ORTHOLOGUE AFUA_8G04860)-RELATED"/>
    <property type="match status" value="1"/>
</dbReference>
<protein>
    <recommendedName>
        <fullName evidence="5">GPI anchored protein</fullName>
    </recommendedName>
</protein>
<dbReference type="AlphaFoldDB" id="A0A0D2BRN1"/>
<feature type="chain" id="PRO_5002239285" description="GPI anchored protein" evidence="2">
    <location>
        <begin position="20"/>
        <end position="266"/>
    </location>
</feature>
<keyword evidence="2" id="KW-0732">Signal</keyword>
<sequence length="266" mass="25281">MVAMKTTGLALTLAGVAAAQSSVVSIFFPAADPQTLLGSVIKSDSSKTTMAIACPTDADVNDCGLDGPLTVTVGPSTFHVQETYESTSVIIDCKVSGTTAANCAETYVGPYGLIATETATGSFDSSITSTVTSTTLGPTDITFMAITLTDSLGDDSGSSTTDSSGASSSSAAASATDASGASSSASASSAESSAESSAATSAASSATSSSASSSATSGSSGTSGSSSSGSATPTGSSNNGASGGDSRMLALSAMGAGLVGCAMLLL</sequence>
<reference evidence="3 4" key="1">
    <citation type="submission" date="2015-01" db="EMBL/GenBank/DDBJ databases">
        <title>The Genome Sequence of Exophiala spinifera CBS89968.</title>
        <authorList>
            <consortium name="The Broad Institute Genomics Platform"/>
            <person name="Cuomo C."/>
            <person name="de Hoog S."/>
            <person name="Gorbushina A."/>
            <person name="Stielow B."/>
            <person name="Teixiera M."/>
            <person name="Abouelleil A."/>
            <person name="Chapman S.B."/>
            <person name="Priest M."/>
            <person name="Young S.K."/>
            <person name="Wortman J."/>
            <person name="Nusbaum C."/>
            <person name="Birren B."/>
        </authorList>
    </citation>
    <scope>NUCLEOTIDE SEQUENCE [LARGE SCALE GENOMIC DNA]</scope>
    <source>
        <strain evidence="3 4">CBS 89968</strain>
    </source>
</reference>
<gene>
    <name evidence="3" type="ORF">PV08_01619</name>
</gene>
<proteinExistence type="predicted"/>
<dbReference type="RefSeq" id="XP_016241256.1">
    <property type="nucleotide sequence ID" value="XM_016375980.1"/>
</dbReference>
<dbReference type="EMBL" id="KN847492">
    <property type="protein sequence ID" value="KIW21040.1"/>
    <property type="molecule type" value="Genomic_DNA"/>
</dbReference>
<name>A0A0D2BRN1_9EURO</name>
<feature type="region of interest" description="Disordered" evidence="1">
    <location>
        <begin position="205"/>
        <end position="242"/>
    </location>
</feature>
<evidence type="ECO:0000313" key="3">
    <source>
        <dbReference type="EMBL" id="KIW21040.1"/>
    </source>
</evidence>
<dbReference type="OrthoDB" id="4991875at2759"/>
<dbReference type="Proteomes" id="UP000053328">
    <property type="component" value="Unassembled WGS sequence"/>
</dbReference>
<evidence type="ECO:0000256" key="1">
    <source>
        <dbReference type="SAM" id="MobiDB-lite"/>
    </source>
</evidence>
<keyword evidence="4" id="KW-1185">Reference proteome</keyword>
<dbReference type="VEuPathDB" id="FungiDB:PV08_01619"/>
<dbReference type="STRING" id="91928.A0A0D2BRN1"/>
<evidence type="ECO:0008006" key="5">
    <source>
        <dbReference type="Google" id="ProtNLM"/>
    </source>
</evidence>
<evidence type="ECO:0000313" key="4">
    <source>
        <dbReference type="Proteomes" id="UP000053328"/>
    </source>
</evidence>